<dbReference type="EMBL" id="PIET01002020">
    <property type="protein sequence ID" value="PLM45569.1"/>
    <property type="molecule type" value="Genomic_DNA"/>
</dbReference>
<gene>
    <name evidence="1" type="ORF">CWM85_36425</name>
</gene>
<organism evidence="1 2">
    <name type="scientific">Klebsiella michiganensis</name>
    <dbReference type="NCBI Taxonomy" id="1134687"/>
    <lineage>
        <taxon>Bacteria</taxon>
        <taxon>Pseudomonadati</taxon>
        <taxon>Pseudomonadota</taxon>
        <taxon>Gammaproteobacteria</taxon>
        <taxon>Enterobacterales</taxon>
        <taxon>Enterobacteriaceae</taxon>
        <taxon>Klebsiella/Raoultella group</taxon>
        <taxon>Klebsiella</taxon>
    </lineage>
</organism>
<name>A0A2J4Y455_9ENTR</name>
<proteinExistence type="predicted"/>
<reference evidence="1 2" key="2">
    <citation type="submission" date="2018-01" db="EMBL/GenBank/DDBJ databases">
        <title>Genomic study of Klebsiella pneumoniae.</title>
        <authorList>
            <person name="Yang Y."/>
            <person name="Bicalho R."/>
        </authorList>
    </citation>
    <scope>NUCLEOTIDE SEQUENCE [LARGE SCALE GENOMIC DNA]</scope>
    <source>
        <strain evidence="1 2">A2</strain>
    </source>
</reference>
<accession>A0A2J4Y455</accession>
<dbReference type="PROSITE" id="PS51257">
    <property type="entry name" value="PROKAR_LIPOPROTEIN"/>
    <property type="match status" value="1"/>
</dbReference>
<sequence length="166" mass="19057">MHYHQRTLLVILCGLLCGCIMLATLVYQGARRDADEIHNLICTAKSTIYIKPRELILNGTLVLDLKSNRIAIHYSVQDQRREQRLFFQDVAITPLNRTGMKTYTFRVKAVHKFNSDTTGEMFSWLRLLQPATENELTINKIGPRAYLFSLNRQIYNFCTTSGSAKA</sequence>
<dbReference type="Proteomes" id="UP000234661">
    <property type="component" value="Unassembled WGS sequence"/>
</dbReference>
<reference evidence="1 2" key="1">
    <citation type="submission" date="2017-11" db="EMBL/GenBank/DDBJ databases">
        <authorList>
            <person name="Han C.G."/>
        </authorList>
    </citation>
    <scope>NUCLEOTIDE SEQUENCE [LARGE SCALE GENOMIC DNA]</scope>
    <source>
        <strain evidence="1 2">A2</strain>
    </source>
</reference>
<dbReference type="AlphaFoldDB" id="A0A2J4Y455"/>
<protein>
    <submittedName>
        <fullName evidence="1">Uncharacterized protein</fullName>
    </submittedName>
</protein>
<evidence type="ECO:0000313" key="1">
    <source>
        <dbReference type="EMBL" id="PLM45569.1"/>
    </source>
</evidence>
<evidence type="ECO:0000313" key="2">
    <source>
        <dbReference type="Proteomes" id="UP000234661"/>
    </source>
</evidence>
<comment type="caution">
    <text evidence="1">The sequence shown here is derived from an EMBL/GenBank/DDBJ whole genome shotgun (WGS) entry which is preliminary data.</text>
</comment>